<sequence>MYLRVKAGVDYVVDTYRTMTNTYDARVDRDNSCSFTNGVLEVNPELVDTPIGTEVVTPISRIFVIYRPTEDEARLINQKLDEIYSLAT</sequence>
<name>A0ABN7VD80_GIGMA</name>
<reference evidence="1 2" key="1">
    <citation type="submission" date="2021-06" db="EMBL/GenBank/DDBJ databases">
        <authorList>
            <person name="Kallberg Y."/>
            <person name="Tangrot J."/>
            <person name="Rosling A."/>
        </authorList>
    </citation>
    <scope>NUCLEOTIDE SEQUENCE [LARGE SCALE GENOMIC DNA]</scope>
    <source>
        <strain evidence="1 2">120-4 pot B 10/14</strain>
    </source>
</reference>
<dbReference type="Proteomes" id="UP000789901">
    <property type="component" value="Unassembled WGS sequence"/>
</dbReference>
<protein>
    <submittedName>
        <fullName evidence="1">19402_t:CDS:1</fullName>
    </submittedName>
</protein>
<accession>A0ABN7VD80</accession>
<evidence type="ECO:0000313" key="1">
    <source>
        <dbReference type="EMBL" id="CAG8754260.1"/>
    </source>
</evidence>
<keyword evidence="2" id="KW-1185">Reference proteome</keyword>
<dbReference type="EMBL" id="CAJVQB010012276">
    <property type="protein sequence ID" value="CAG8754260.1"/>
    <property type="molecule type" value="Genomic_DNA"/>
</dbReference>
<organism evidence="1 2">
    <name type="scientific">Gigaspora margarita</name>
    <dbReference type="NCBI Taxonomy" id="4874"/>
    <lineage>
        <taxon>Eukaryota</taxon>
        <taxon>Fungi</taxon>
        <taxon>Fungi incertae sedis</taxon>
        <taxon>Mucoromycota</taxon>
        <taxon>Glomeromycotina</taxon>
        <taxon>Glomeromycetes</taxon>
        <taxon>Diversisporales</taxon>
        <taxon>Gigasporaceae</taxon>
        <taxon>Gigaspora</taxon>
    </lineage>
</organism>
<comment type="caution">
    <text evidence="1">The sequence shown here is derived from an EMBL/GenBank/DDBJ whole genome shotgun (WGS) entry which is preliminary data.</text>
</comment>
<evidence type="ECO:0000313" key="2">
    <source>
        <dbReference type="Proteomes" id="UP000789901"/>
    </source>
</evidence>
<proteinExistence type="predicted"/>
<gene>
    <name evidence="1" type="ORF">GMARGA_LOCUS16742</name>
</gene>